<name>A0A1Y4VTQ9_9BACE</name>
<evidence type="ECO:0000313" key="3">
    <source>
        <dbReference type="EMBL" id="OUQ72585.1"/>
    </source>
</evidence>
<dbReference type="PANTHER" id="PTHR43300">
    <property type="entry name" value="ACETYLTRANSFERASE"/>
    <property type="match status" value="1"/>
</dbReference>
<proteinExistence type="inferred from homology"/>
<dbReference type="EMBL" id="NFLW01000006">
    <property type="protein sequence ID" value="OUQ72585.1"/>
    <property type="molecule type" value="Genomic_DNA"/>
</dbReference>
<evidence type="ECO:0000256" key="1">
    <source>
        <dbReference type="ARBA" id="ARBA00007274"/>
    </source>
</evidence>
<dbReference type="InterPro" id="IPR011004">
    <property type="entry name" value="Trimer_LpxA-like_sf"/>
</dbReference>
<sequence length="186" mass="21658">MIQSKEELLFYLKEDRKYYSVKPSFNDWLLKSDFYYIWNFMTELRWYEYRENTSKGLFRKIVMKYHKYKFFRLMHKTQLYIYPNVFGPGLYIPHKGYILTSTEATVGKDCVIRPGTLIASNLGQQNQKLRKVVIGDNVEFSEGCKILCKNIGSNVSVGPNAVVSRNVPDNSIVMGNPGEIVPKFVI</sequence>
<dbReference type="Proteomes" id="UP000196036">
    <property type="component" value="Unassembled WGS sequence"/>
</dbReference>
<reference evidence="2" key="3">
    <citation type="submission" date="2023-08" db="EMBL/GenBank/DDBJ databases">
        <title>Mucin Metabolism Genes Underlie the Key Renovations of Bacteroides xylanisolvens Genomes in Captive Great Apes.</title>
        <authorList>
            <person name="Nishida A.H."/>
        </authorList>
    </citation>
    <scope>NUCLEOTIDE SEQUENCE</scope>
    <source>
        <strain evidence="2">P19.10B</strain>
    </source>
</reference>
<comment type="similarity">
    <text evidence="1">Belongs to the transferase hexapeptide repeat family.</text>
</comment>
<dbReference type="EMBL" id="JAIWWW010000005">
    <property type="protein sequence ID" value="MCA4522012.1"/>
    <property type="molecule type" value="Genomic_DNA"/>
</dbReference>
<dbReference type="InterPro" id="IPR050179">
    <property type="entry name" value="Trans_hexapeptide_repeat"/>
</dbReference>
<dbReference type="Proteomes" id="UP001197958">
    <property type="component" value="Unassembled WGS sequence"/>
</dbReference>
<evidence type="ECO:0000313" key="4">
    <source>
        <dbReference type="Proteomes" id="UP000196036"/>
    </source>
</evidence>
<accession>A0A1Y4VTQ9</accession>
<evidence type="ECO:0000313" key="2">
    <source>
        <dbReference type="EMBL" id="MCA4522012.1"/>
    </source>
</evidence>
<organism evidence="3 4">
    <name type="scientific">Bacteroides xylanisolvens</name>
    <dbReference type="NCBI Taxonomy" id="371601"/>
    <lineage>
        <taxon>Bacteria</taxon>
        <taxon>Pseudomonadati</taxon>
        <taxon>Bacteroidota</taxon>
        <taxon>Bacteroidia</taxon>
        <taxon>Bacteroidales</taxon>
        <taxon>Bacteroidaceae</taxon>
        <taxon>Bacteroides</taxon>
    </lineage>
</organism>
<dbReference type="AlphaFoldDB" id="A0A1Y4VTQ9"/>
<dbReference type="Gene3D" id="2.160.10.10">
    <property type="entry name" value="Hexapeptide repeat proteins"/>
    <property type="match status" value="1"/>
</dbReference>
<reference evidence="3" key="2">
    <citation type="journal article" date="2018" name="BMC Genomics">
        <title>Whole genome sequencing and function prediction of 133 gut anaerobes isolated from chicken caecum in pure cultures.</title>
        <authorList>
            <person name="Medvecky M."/>
            <person name="Cejkova D."/>
            <person name="Polansky O."/>
            <person name="Karasova D."/>
            <person name="Kubasova T."/>
            <person name="Cizek A."/>
            <person name="Rychlik I."/>
        </authorList>
    </citation>
    <scope>NUCLEOTIDE SEQUENCE</scope>
    <source>
        <strain evidence="3">An109</strain>
    </source>
</reference>
<reference evidence="4" key="1">
    <citation type="submission" date="2017-04" db="EMBL/GenBank/DDBJ databases">
        <title>Function of individual gut microbiota members based on whole genome sequencing of pure cultures obtained from chicken caecum.</title>
        <authorList>
            <person name="Medvecky M."/>
            <person name="Cejkova D."/>
            <person name="Polansky O."/>
            <person name="Karasova D."/>
            <person name="Kubasova T."/>
            <person name="Cizek A."/>
            <person name="Rychlik I."/>
        </authorList>
    </citation>
    <scope>NUCLEOTIDE SEQUENCE [LARGE SCALE GENOMIC DNA]</scope>
    <source>
        <strain evidence="4">An109</strain>
    </source>
</reference>
<dbReference type="SUPFAM" id="SSF51161">
    <property type="entry name" value="Trimeric LpxA-like enzymes"/>
    <property type="match status" value="1"/>
</dbReference>
<gene>
    <name evidence="3" type="ORF">B5E52_04955</name>
    <name evidence="2" type="ORF">LDZ35_02120</name>
</gene>
<comment type="caution">
    <text evidence="3">The sequence shown here is derived from an EMBL/GenBank/DDBJ whole genome shotgun (WGS) entry which is preliminary data.</text>
</comment>
<dbReference type="PANTHER" id="PTHR43300:SF7">
    <property type="entry name" value="UDP-N-ACETYLBACILLOSAMINE N-ACETYLTRANSFERASE"/>
    <property type="match status" value="1"/>
</dbReference>
<dbReference type="RefSeq" id="WP_087317723.1">
    <property type="nucleotide sequence ID" value="NZ_JAHOJA010000004.1"/>
</dbReference>
<protein>
    <submittedName>
        <fullName evidence="2">Serine acetyltransferase</fullName>
    </submittedName>
</protein>